<dbReference type="PANTHER" id="PTHR22760:SF4">
    <property type="entry name" value="GPI MANNOSYLTRANSFERASE 3"/>
    <property type="match status" value="1"/>
</dbReference>
<dbReference type="GO" id="GO:0000026">
    <property type="term" value="F:alpha-1,2-mannosyltransferase activity"/>
    <property type="evidence" value="ECO:0007669"/>
    <property type="project" value="TreeGrafter"/>
</dbReference>
<feature type="transmembrane region" description="Helical" evidence="8">
    <location>
        <begin position="377"/>
        <end position="393"/>
    </location>
</feature>
<keyword evidence="10" id="KW-1185">Reference proteome</keyword>
<keyword evidence="5 8" id="KW-0256">Endoplasmic reticulum</keyword>
<evidence type="ECO:0000313" key="9">
    <source>
        <dbReference type="EMBL" id="KAJ8945650.1"/>
    </source>
</evidence>
<feature type="transmembrane region" description="Helical" evidence="8">
    <location>
        <begin position="399"/>
        <end position="417"/>
    </location>
</feature>
<feature type="transmembrane region" description="Helical" evidence="8">
    <location>
        <begin position="429"/>
        <end position="449"/>
    </location>
</feature>
<dbReference type="Proteomes" id="UP001162162">
    <property type="component" value="Unassembled WGS sequence"/>
</dbReference>
<gene>
    <name evidence="9" type="ORF">NQ318_012368</name>
</gene>
<keyword evidence="7 8" id="KW-0472">Membrane</keyword>
<evidence type="ECO:0000256" key="8">
    <source>
        <dbReference type="RuleBase" id="RU363075"/>
    </source>
</evidence>
<protein>
    <recommendedName>
        <fullName evidence="8">Mannosyltransferase</fullName>
        <ecNumber evidence="8">2.4.1.-</ecNumber>
    </recommendedName>
</protein>
<comment type="caution">
    <text evidence="9">The sequence shown here is derived from an EMBL/GenBank/DDBJ whole genome shotgun (WGS) entry which is preliminary data.</text>
</comment>
<keyword evidence="4 8" id="KW-0812">Transmembrane</keyword>
<feature type="transmembrane region" description="Helical" evidence="8">
    <location>
        <begin position="213"/>
        <end position="231"/>
    </location>
</feature>
<evidence type="ECO:0000256" key="7">
    <source>
        <dbReference type="ARBA" id="ARBA00023136"/>
    </source>
</evidence>
<dbReference type="EC" id="2.4.1.-" evidence="8"/>
<evidence type="ECO:0000313" key="10">
    <source>
        <dbReference type="Proteomes" id="UP001162162"/>
    </source>
</evidence>
<dbReference type="InterPro" id="IPR005599">
    <property type="entry name" value="GPI_mannosylTrfase"/>
</dbReference>
<proteinExistence type="inferred from homology"/>
<dbReference type="GO" id="GO:0006506">
    <property type="term" value="P:GPI anchor biosynthetic process"/>
    <property type="evidence" value="ECO:0007669"/>
    <property type="project" value="TreeGrafter"/>
</dbReference>
<reference evidence="9" key="1">
    <citation type="journal article" date="2023" name="Insect Mol. Biol.">
        <title>Genome sequencing provides insights into the evolution of gene families encoding plant cell wall-degrading enzymes in longhorned beetles.</title>
        <authorList>
            <person name="Shin N.R."/>
            <person name="Okamura Y."/>
            <person name="Kirsch R."/>
            <person name="Pauchet Y."/>
        </authorList>
    </citation>
    <scope>NUCLEOTIDE SEQUENCE</scope>
    <source>
        <strain evidence="9">AMC_N1</strain>
    </source>
</reference>
<dbReference type="GO" id="GO:0005789">
    <property type="term" value="C:endoplasmic reticulum membrane"/>
    <property type="evidence" value="ECO:0007669"/>
    <property type="project" value="UniProtKB-SubCell"/>
</dbReference>
<sequence length="589" mass="67277">MKLAMPMHGYAFRFSVAHAHYEKLATGAYGRMAAPMRGSLLINGDCPSFIYMFCGLDFGQRVKNNSGGHFKFTIETEQVEHHKSSEVDEALSPYAFNMLKSMLKDYKVCGVSIFVRLLSVYVVDSFFVPDEYYQSVEIAHHMVYGYGYLTWEWTQGIRSYIYPPNHRVPLLFAAFTEIGLLLSVASGVFPAHYSSCSELLRRFGLLLVDRVELLGVLLPGHVVVLVFHRIADVNKHCGMLSDHSDNQAVSVARVGYRPIQFSLHGHRGIAIRNETYGCHILHPADPLPPGDEPEYHQENHVGFLLAGWVLVGSIVIDSLAHGSFVVTPYEFIKVNFFKDIGSFTGCTPGTVVLGVQVIPFVLGLIKFVRNREAYHKELVILGSMAFTVAVYSYMPHKEFRFLLPLLPLAMYIASKYLSIWSRTASRWEVWTVVIFMLVGNAIPAVYFSMVHQTGPMNIIRALRPMLYDCPEDTSLLFLMPCHSTPMYSHLHKNVSVRMLTCEPNFDNLPGYKDESAIFYECPHCWIDENYPNIKSMPTYIITYKGFDMRIINRLGSYDPVFRTFHSHLPDPRREGRDMIIYRKEYYILR</sequence>
<feature type="transmembrane region" description="Helical" evidence="8">
    <location>
        <begin position="168"/>
        <end position="193"/>
    </location>
</feature>
<feature type="transmembrane region" description="Helical" evidence="8">
    <location>
        <begin position="340"/>
        <end position="365"/>
    </location>
</feature>
<accession>A0AAV8Y2L8</accession>
<feature type="transmembrane region" description="Helical" evidence="8">
    <location>
        <begin position="301"/>
        <end position="320"/>
    </location>
</feature>
<evidence type="ECO:0000256" key="4">
    <source>
        <dbReference type="ARBA" id="ARBA00022692"/>
    </source>
</evidence>
<dbReference type="AlphaFoldDB" id="A0AAV8Y2L8"/>
<evidence type="ECO:0000256" key="1">
    <source>
        <dbReference type="ARBA" id="ARBA00004477"/>
    </source>
</evidence>
<dbReference type="EMBL" id="JAPWTK010000211">
    <property type="protein sequence ID" value="KAJ8945650.1"/>
    <property type="molecule type" value="Genomic_DNA"/>
</dbReference>
<dbReference type="Pfam" id="PF03901">
    <property type="entry name" value="Glyco_transf_22"/>
    <property type="match status" value="2"/>
</dbReference>
<organism evidence="9 10">
    <name type="scientific">Aromia moschata</name>
    <dbReference type="NCBI Taxonomy" id="1265417"/>
    <lineage>
        <taxon>Eukaryota</taxon>
        <taxon>Metazoa</taxon>
        <taxon>Ecdysozoa</taxon>
        <taxon>Arthropoda</taxon>
        <taxon>Hexapoda</taxon>
        <taxon>Insecta</taxon>
        <taxon>Pterygota</taxon>
        <taxon>Neoptera</taxon>
        <taxon>Endopterygota</taxon>
        <taxon>Coleoptera</taxon>
        <taxon>Polyphaga</taxon>
        <taxon>Cucujiformia</taxon>
        <taxon>Chrysomeloidea</taxon>
        <taxon>Cerambycidae</taxon>
        <taxon>Cerambycinae</taxon>
        <taxon>Callichromatini</taxon>
        <taxon>Aromia</taxon>
    </lineage>
</organism>
<evidence type="ECO:0000256" key="5">
    <source>
        <dbReference type="ARBA" id="ARBA00022824"/>
    </source>
</evidence>
<evidence type="ECO:0000256" key="6">
    <source>
        <dbReference type="ARBA" id="ARBA00022989"/>
    </source>
</evidence>
<keyword evidence="2 8" id="KW-0328">Glycosyltransferase</keyword>
<dbReference type="PANTHER" id="PTHR22760">
    <property type="entry name" value="GLYCOSYLTRANSFERASE"/>
    <property type="match status" value="1"/>
</dbReference>
<comment type="subcellular location">
    <subcellularLocation>
        <location evidence="1 8">Endoplasmic reticulum membrane</location>
        <topology evidence="1 8">Multi-pass membrane protein</topology>
    </subcellularLocation>
</comment>
<evidence type="ECO:0000256" key="2">
    <source>
        <dbReference type="ARBA" id="ARBA00022676"/>
    </source>
</evidence>
<name>A0AAV8Y2L8_9CUCU</name>
<comment type="similarity">
    <text evidence="8">Belongs to the glycosyltransferase 22 family.</text>
</comment>
<evidence type="ECO:0000256" key="3">
    <source>
        <dbReference type="ARBA" id="ARBA00022679"/>
    </source>
</evidence>
<keyword evidence="3" id="KW-0808">Transferase</keyword>
<keyword evidence="6 8" id="KW-1133">Transmembrane helix</keyword>